<evidence type="ECO:0000256" key="7">
    <source>
        <dbReference type="ARBA" id="ARBA00023010"/>
    </source>
</evidence>
<feature type="region of interest" description="Disordered" evidence="9">
    <location>
        <begin position="43"/>
        <end position="72"/>
    </location>
</feature>
<keyword evidence="7" id="KW-0811">Translocation</keyword>
<keyword evidence="6" id="KW-1133">Transmembrane helix</keyword>
<evidence type="ECO:0000256" key="6">
    <source>
        <dbReference type="ARBA" id="ARBA00022989"/>
    </source>
</evidence>
<reference evidence="10" key="1">
    <citation type="submission" date="2020-05" db="EMBL/GenBank/DDBJ databases">
        <authorList>
            <person name="Chiriac C."/>
            <person name="Salcher M."/>
            <person name="Ghai R."/>
            <person name="Kavagutti S V."/>
        </authorList>
    </citation>
    <scope>NUCLEOTIDE SEQUENCE</scope>
</reference>
<keyword evidence="8" id="KW-0472">Membrane</keyword>
<evidence type="ECO:0000313" key="10">
    <source>
        <dbReference type="EMBL" id="CAB4941161.1"/>
    </source>
</evidence>
<keyword evidence="4" id="KW-0812">Transmembrane</keyword>
<dbReference type="InterPro" id="IPR006312">
    <property type="entry name" value="TatA/E"/>
</dbReference>
<feature type="compositionally biased region" description="Low complexity" evidence="9">
    <location>
        <begin position="53"/>
        <end position="66"/>
    </location>
</feature>
<evidence type="ECO:0000256" key="5">
    <source>
        <dbReference type="ARBA" id="ARBA00022927"/>
    </source>
</evidence>
<gene>
    <name evidence="10" type="ORF">UFOPK3752_01075</name>
    <name evidence="11" type="ORF">UFOPK4150_02251</name>
</gene>
<sequence length="106" mass="11043">MAFLREPTAWIVILVVILLFGAKRLPDVARGVGRSLRIFKSETEGMRGDSATQPDAPAAAQSIAAPVSPPAPAAQPAALRYLVDPVTGEQVLAQPVTPPTDGSSRA</sequence>
<evidence type="ECO:0000256" key="2">
    <source>
        <dbReference type="ARBA" id="ARBA00022448"/>
    </source>
</evidence>
<dbReference type="Gene3D" id="1.20.5.3310">
    <property type="match status" value="1"/>
</dbReference>
<accession>A0A6J7JEH0</accession>
<keyword evidence="5" id="KW-0653">Protein transport</keyword>
<evidence type="ECO:0000256" key="1">
    <source>
        <dbReference type="ARBA" id="ARBA00004162"/>
    </source>
</evidence>
<dbReference type="AlphaFoldDB" id="A0A6J7JEH0"/>
<keyword evidence="2" id="KW-0813">Transport</keyword>
<proteinExistence type="inferred from homology"/>
<dbReference type="PANTHER" id="PTHR42982:SF8">
    <property type="entry name" value="SEC-INDEPENDENT PROTEIN TRANSLOCASE PROTEIN TATA"/>
    <property type="match status" value="1"/>
</dbReference>
<keyword evidence="3" id="KW-1003">Cell membrane</keyword>
<dbReference type="Pfam" id="PF02416">
    <property type="entry name" value="TatA_B_E"/>
    <property type="match status" value="1"/>
</dbReference>
<comment type="subcellular location">
    <subcellularLocation>
        <location evidence="1">Cell membrane</location>
        <topology evidence="1">Single-pass membrane protein</topology>
    </subcellularLocation>
</comment>
<dbReference type="PANTHER" id="PTHR42982">
    <property type="entry name" value="SEC-INDEPENDENT PROTEIN TRANSLOCASE PROTEIN TATA"/>
    <property type="match status" value="1"/>
</dbReference>
<evidence type="ECO:0000256" key="9">
    <source>
        <dbReference type="SAM" id="MobiDB-lite"/>
    </source>
</evidence>
<dbReference type="GO" id="GO:0043953">
    <property type="term" value="P:protein transport by the Tat complex"/>
    <property type="evidence" value="ECO:0007669"/>
    <property type="project" value="InterPro"/>
</dbReference>
<dbReference type="NCBIfam" id="TIGR01411">
    <property type="entry name" value="tatAE"/>
    <property type="match status" value="1"/>
</dbReference>
<protein>
    <submittedName>
        <fullName evidence="10">Unannotated protein</fullName>
    </submittedName>
</protein>
<dbReference type="NCBIfam" id="NF001854">
    <property type="entry name" value="PRK00575.1"/>
    <property type="match status" value="1"/>
</dbReference>
<dbReference type="HAMAP" id="MF_00236">
    <property type="entry name" value="TatA_E"/>
    <property type="match status" value="1"/>
</dbReference>
<evidence type="ECO:0000313" key="11">
    <source>
        <dbReference type="EMBL" id="CAB5039929.1"/>
    </source>
</evidence>
<evidence type="ECO:0000256" key="4">
    <source>
        <dbReference type="ARBA" id="ARBA00022692"/>
    </source>
</evidence>
<organism evidence="10">
    <name type="scientific">freshwater metagenome</name>
    <dbReference type="NCBI Taxonomy" id="449393"/>
    <lineage>
        <taxon>unclassified sequences</taxon>
        <taxon>metagenomes</taxon>
        <taxon>ecological metagenomes</taxon>
    </lineage>
</organism>
<dbReference type="EMBL" id="CAFBND010000035">
    <property type="protein sequence ID" value="CAB4941161.1"/>
    <property type="molecule type" value="Genomic_DNA"/>
</dbReference>
<evidence type="ECO:0000256" key="3">
    <source>
        <dbReference type="ARBA" id="ARBA00022475"/>
    </source>
</evidence>
<evidence type="ECO:0000256" key="8">
    <source>
        <dbReference type="ARBA" id="ARBA00023136"/>
    </source>
</evidence>
<dbReference type="GO" id="GO:0005886">
    <property type="term" value="C:plasma membrane"/>
    <property type="evidence" value="ECO:0007669"/>
    <property type="project" value="UniProtKB-SubCell"/>
</dbReference>
<dbReference type="InterPro" id="IPR003369">
    <property type="entry name" value="TatA/B/E"/>
</dbReference>
<dbReference type="EMBL" id="CAFBPU010000071">
    <property type="protein sequence ID" value="CAB5039929.1"/>
    <property type="molecule type" value="Genomic_DNA"/>
</dbReference>
<name>A0A6J7JEH0_9ZZZZ</name>